<dbReference type="PANTHER" id="PTHR30481">
    <property type="entry name" value="DNA ADENINE METHYLASE"/>
    <property type="match status" value="1"/>
</dbReference>
<dbReference type="SUPFAM" id="SSF53335">
    <property type="entry name" value="S-adenosyl-L-methionine-dependent methyltransferases"/>
    <property type="match status" value="1"/>
</dbReference>
<dbReference type="GO" id="GO:0032259">
    <property type="term" value="P:methylation"/>
    <property type="evidence" value="ECO:0007669"/>
    <property type="project" value="UniProtKB-KW"/>
</dbReference>
<keyword evidence="3 7" id="KW-0489">Methyltransferase</keyword>
<dbReference type="Pfam" id="PF02086">
    <property type="entry name" value="MethyltransfD12"/>
    <property type="match status" value="1"/>
</dbReference>
<dbReference type="EMBL" id="JBBEUB010000009">
    <property type="protein sequence ID" value="MEJ2905051.1"/>
    <property type="molecule type" value="Genomic_DNA"/>
</dbReference>
<proteinExistence type="inferred from homology"/>
<gene>
    <name evidence="7" type="ORF">WAE58_21580</name>
</gene>
<dbReference type="EC" id="2.1.1.72" evidence="2"/>
<evidence type="ECO:0000256" key="4">
    <source>
        <dbReference type="ARBA" id="ARBA00022679"/>
    </source>
</evidence>
<name>A0ABU8NS16_9SPHI</name>
<dbReference type="Gene3D" id="1.10.1020.10">
    <property type="entry name" value="Adenine-specific Methyltransferase, Domain 2"/>
    <property type="match status" value="1"/>
</dbReference>
<evidence type="ECO:0000256" key="5">
    <source>
        <dbReference type="ARBA" id="ARBA00022691"/>
    </source>
</evidence>
<reference evidence="7 8" key="1">
    <citation type="submission" date="2024-03" db="EMBL/GenBank/DDBJ databases">
        <title>Sequence of Lycoming College Course Isolates.</title>
        <authorList>
            <person name="Plotts O."/>
            <person name="Newman J."/>
        </authorList>
    </citation>
    <scope>NUCLEOTIDE SEQUENCE [LARGE SCALE GENOMIC DNA]</scope>
    <source>
        <strain evidence="7 8">CJB-3</strain>
    </source>
</reference>
<organism evidence="7 8">
    <name type="scientific">Pedobacter panaciterrae</name>
    <dbReference type="NCBI Taxonomy" id="363849"/>
    <lineage>
        <taxon>Bacteria</taxon>
        <taxon>Pseudomonadati</taxon>
        <taxon>Bacteroidota</taxon>
        <taxon>Sphingobacteriia</taxon>
        <taxon>Sphingobacteriales</taxon>
        <taxon>Sphingobacteriaceae</taxon>
        <taxon>Pedobacter</taxon>
    </lineage>
</organism>
<evidence type="ECO:0000256" key="3">
    <source>
        <dbReference type="ARBA" id="ARBA00022603"/>
    </source>
</evidence>
<dbReference type="Proteomes" id="UP001378956">
    <property type="component" value="Unassembled WGS sequence"/>
</dbReference>
<comment type="similarity">
    <text evidence="1">Belongs to the N(4)/N(6)-methyltransferase family.</text>
</comment>
<keyword evidence="5" id="KW-0949">S-adenosyl-L-methionine</keyword>
<accession>A0ABU8NS16</accession>
<comment type="caution">
    <text evidence="7">The sequence shown here is derived from an EMBL/GenBank/DDBJ whole genome shotgun (WGS) entry which is preliminary data.</text>
</comment>
<evidence type="ECO:0000256" key="1">
    <source>
        <dbReference type="ARBA" id="ARBA00006594"/>
    </source>
</evidence>
<keyword evidence="4" id="KW-0808">Transferase</keyword>
<dbReference type="RefSeq" id="WP_337717526.1">
    <property type="nucleotide sequence ID" value="NZ_JBBEUB010000009.1"/>
</dbReference>
<dbReference type="PRINTS" id="PR00505">
    <property type="entry name" value="D12N6MTFRASE"/>
</dbReference>
<dbReference type="GO" id="GO:0008168">
    <property type="term" value="F:methyltransferase activity"/>
    <property type="evidence" value="ECO:0007669"/>
    <property type="project" value="UniProtKB-KW"/>
</dbReference>
<keyword evidence="8" id="KW-1185">Reference proteome</keyword>
<evidence type="ECO:0000313" key="8">
    <source>
        <dbReference type="Proteomes" id="UP001378956"/>
    </source>
</evidence>
<dbReference type="InterPro" id="IPR029063">
    <property type="entry name" value="SAM-dependent_MTases_sf"/>
</dbReference>
<evidence type="ECO:0000256" key="2">
    <source>
        <dbReference type="ARBA" id="ARBA00011900"/>
    </source>
</evidence>
<dbReference type="InterPro" id="IPR012327">
    <property type="entry name" value="MeTrfase_D12"/>
</dbReference>
<evidence type="ECO:0000313" key="7">
    <source>
        <dbReference type="EMBL" id="MEJ2905051.1"/>
    </source>
</evidence>
<comment type="catalytic activity">
    <reaction evidence="6">
        <text>a 2'-deoxyadenosine in DNA + S-adenosyl-L-methionine = an N(6)-methyl-2'-deoxyadenosine in DNA + S-adenosyl-L-homocysteine + H(+)</text>
        <dbReference type="Rhea" id="RHEA:15197"/>
        <dbReference type="Rhea" id="RHEA-COMP:12418"/>
        <dbReference type="Rhea" id="RHEA-COMP:12419"/>
        <dbReference type="ChEBI" id="CHEBI:15378"/>
        <dbReference type="ChEBI" id="CHEBI:57856"/>
        <dbReference type="ChEBI" id="CHEBI:59789"/>
        <dbReference type="ChEBI" id="CHEBI:90615"/>
        <dbReference type="ChEBI" id="CHEBI:90616"/>
        <dbReference type="EC" id="2.1.1.72"/>
    </reaction>
</comment>
<sequence length="263" mass="31142">MILRRNGNKSQIARLITPHFPEHKIYIEPFFGAGGMFFNKPKAKYNFLNDLDDDVFNLFMVIKNRREELYRSIELMPIHQTLMKLWKKNKEDDDLWRAVRFLFISNFTYLSKGYNIKFTADNSKDILLSRIEPTFEYMKDARFMNVDFRKVLKMISFGDESALCKRSDSFIYSDGPYFETDGWYTENSNKEQDVIDHFDMLCNSGIRFGMSEFDNPFILDNAKQRGLNVITIGERRNLKNRRTEVLITNYEPTAQQSLFNIAI</sequence>
<dbReference type="Gene3D" id="3.40.50.150">
    <property type="entry name" value="Vaccinia Virus protein VP39"/>
    <property type="match status" value="1"/>
</dbReference>
<evidence type="ECO:0000256" key="6">
    <source>
        <dbReference type="ARBA" id="ARBA00047942"/>
    </source>
</evidence>
<dbReference type="InterPro" id="IPR023095">
    <property type="entry name" value="Ade_MeTrfase_dom_2"/>
</dbReference>
<protein>
    <recommendedName>
        <fullName evidence="2">site-specific DNA-methyltransferase (adenine-specific)</fullName>
        <ecNumber evidence="2">2.1.1.72</ecNumber>
    </recommendedName>
</protein>